<evidence type="ECO:0000256" key="2">
    <source>
        <dbReference type="ARBA" id="ARBA00010871"/>
    </source>
</evidence>
<dbReference type="EMBL" id="JBFNQN010000012">
    <property type="protein sequence ID" value="MEW9266541.1"/>
    <property type="molecule type" value="Genomic_DNA"/>
</dbReference>
<dbReference type="Gene3D" id="3.40.50.20">
    <property type="match status" value="1"/>
</dbReference>
<dbReference type="InterPro" id="IPR016185">
    <property type="entry name" value="PreATP-grasp_dom_sf"/>
</dbReference>
<evidence type="ECO:0000256" key="8">
    <source>
        <dbReference type="ARBA" id="ARBA00022984"/>
    </source>
</evidence>
<name>A0ABV3PA69_9ACTN</name>
<keyword evidence="4 10" id="KW-0436">Ligase</keyword>
<dbReference type="InterPro" id="IPR011761">
    <property type="entry name" value="ATP-grasp"/>
</dbReference>
<dbReference type="InterPro" id="IPR005905">
    <property type="entry name" value="D_ala_D_ala"/>
</dbReference>
<protein>
    <recommendedName>
        <fullName evidence="10">D-alanine--D-alanine ligase</fullName>
        <ecNumber evidence="10">6.3.2.4</ecNumber>
    </recommendedName>
    <alternativeName>
        <fullName evidence="10">D-Ala-D-Ala ligase</fullName>
    </alternativeName>
    <alternativeName>
        <fullName evidence="10">D-alanylalanine synthetase</fullName>
    </alternativeName>
</protein>
<dbReference type="PANTHER" id="PTHR23132:SF23">
    <property type="entry name" value="D-ALANINE--D-ALANINE LIGASE B"/>
    <property type="match status" value="1"/>
</dbReference>
<keyword evidence="9 10" id="KW-0961">Cell wall biogenesis/degradation</keyword>
<dbReference type="InterPro" id="IPR011127">
    <property type="entry name" value="Dala_Dala_lig_N"/>
</dbReference>
<dbReference type="PIRSF" id="PIRSF039102">
    <property type="entry name" value="Ddl/VanB"/>
    <property type="match status" value="1"/>
</dbReference>
<comment type="catalytic activity">
    <reaction evidence="10">
        <text>2 D-alanine + ATP = D-alanyl-D-alanine + ADP + phosphate + H(+)</text>
        <dbReference type="Rhea" id="RHEA:11224"/>
        <dbReference type="ChEBI" id="CHEBI:15378"/>
        <dbReference type="ChEBI" id="CHEBI:30616"/>
        <dbReference type="ChEBI" id="CHEBI:43474"/>
        <dbReference type="ChEBI" id="CHEBI:57416"/>
        <dbReference type="ChEBI" id="CHEBI:57822"/>
        <dbReference type="ChEBI" id="CHEBI:456216"/>
        <dbReference type="EC" id="6.3.2.4"/>
    </reaction>
</comment>
<dbReference type="InterPro" id="IPR011095">
    <property type="entry name" value="Dala_Dala_lig_C"/>
</dbReference>
<evidence type="ECO:0000313" key="13">
    <source>
        <dbReference type="EMBL" id="MEW9266541.1"/>
    </source>
</evidence>
<gene>
    <name evidence="10" type="primary">ddl</name>
    <name evidence="13" type="ORF">AB1207_17460</name>
</gene>
<sequence>MSADAGVRDPRVTVLAGGLSHERDVSLRSGRRVAEALREAGCEVTVLDADAQLLPRLAADRPDVVWPVLHGAIGEDGALRDVLELLSLPFVGSRAAACRLAWDKPIAQSVAAAAGLRVPASIALPQATFRDLGAQPVLAAAADWAGFPLVVKPSRGGSALGVAVVGDVRDLARAVVDAFAYGDTAVVQEHVPGTEVAVSVVETAGQVLVLPAVEIVADGGSYDYAARYTAGATEFFVPARLPEDVAVRVADAARTAHEALGLRHLSRVDLIVTDAGEPVFLEANAAPGMTETSLLPQAAEAAGHGLDALYRGIVESALPSRPH</sequence>
<dbReference type="GO" id="GO:0008716">
    <property type="term" value="F:D-alanine-D-alanine ligase activity"/>
    <property type="evidence" value="ECO:0007669"/>
    <property type="project" value="UniProtKB-EC"/>
</dbReference>
<comment type="function">
    <text evidence="10">Cell wall formation.</text>
</comment>
<evidence type="ECO:0000256" key="7">
    <source>
        <dbReference type="ARBA" id="ARBA00022960"/>
    </source>
</evidence>
<keyword evidence="3 10" id="KW-0963">Cytoplasm</keyword>
<evidence type="ECO:0000256" key="1">
    <source>
        <dbReference type="ARBA" id="ARBA00004496"/>
    </source>
</evidence>
<accession>A0ABV3PA69</accession>
<evidence type="ECO:0000256" key="9">
    <source>
        <dbReference type="ARBA" id="ARBA00023316"/>
    </source>
</evidence>
<dbReference type="Pfam" id="PF07478">
    <property type="entry name" value="Dala_Dala_lig_C"/>
    <property type="match status" value="1"/>
</dbReference>
<dbReference type="Proteomes" id="UP001555826">
    <property type="component" value="Unassembled WGS sequence"/>
</dbReference>
<dbReference type="Pfam" id="PF01820">
    <property type="entry name" value="Dala_Dala_lig_N"/>
    <property type="match status" value="1"/>
</dbReference>
<evidence type="ECO:0000256" key="5">
    <source>
        <dbReference type="ARBA" id="ARBA00022741"/>
    </source>
</evidence>
<evidence type="ECO:0000256" key="11">
    <source>
        <dbReference type="PROSITE-ProRule" id="PRU00409"/>
    </source>
</evidence>
<dbReference type="PROSITE" id="PS00844">
    <property type="entry name" value="DALA_DALA_LIGASE_2"/>
    <property type="match status" value="1"/>
</dbReference>
<dbReference type="SUPFAM" id="SSF56059">
    <property type="entry name" value="Glutathione synthetase ATP-binding domain-like"/>
    <property type="match status" value="1"/>
</dbReference>
<keyword evidence="7 10" id="KW-0133">Cell shape</keyword>
<keyword evidence="5 11" id="KW-0547">Nucleotide-binding</keyword>
<evidence type="ECO:0000256" key="6">
    <source>
        <dbReference type="ARBA" id="ARBA00022840"/>
    </source>
</evidence>
<feature type="domain" description="ATP-grasp" evidence="12">
    <location>
        <begin position="108"/>
        <end position="315"/>
    </location>
</feature>
<evidence type="ECO:0000256" key="3">
    <source>
        <dbReference type="ARBA" id="ARBA00022490"/>
    </source>
</evidence>
<dbReference type="NCBIfam" id="NF002378">
    <property type="entry name" value="PRK01372.1"/>
    <property type="match status" value="1"/>
</dbReference>
<comment type="caution">
    <text evidence="13">The sequence shown here is derived from an EMBL/GenBank/DDBJ whole genome shotgun (WGS) entry which is preliminary data.</text>
</comment>
<dbReference type="HAMAP" id="MF_00047">
    <property type="entry name" value="Dala_Dala_lig"/>
    <property type="match status" value="1"/>
</dbReference>
<dbReference type="PANTHER" id="PTHR23132">
    <property type="entry name" value="D-ALANINE--D-ALANINE LIGASE"/>
    <property type="match status" value="1"/>
</dbReference>
<proteinExistence type="inferred from homology"/>
<evidence type="ECO:0000256" key="10">
    <source>
        <dbReference type="HAMAP-Rule" id="MF_00047"/>
    </source>
</evidence>
<keyword evidence="6 11" id="KW-0067">ATP-binding</keyword>
<dbReference type="Gene3D" id="3.30.470.20">
    <property type="entry name" value="ATP-grasp fold, B domain"/>
    <property type="match status" value="1"/>
</dbReference>
<dbReference type="EC" id="6.3.2.4" evidence="10"/>
<dbReference type="InterPro" id="IPR000291">
    <property type="entry name" value="D-Ala_lig_Van_CS"/>
</dbReference>
<comment type="similarity">
    <text evidence="2 10">Belongs to the D-alanine--D-alanine ligase family.</text>
</comment>
<dbReference type="Gene3D" id="3.30.1490.20">
    <property type="entry name" value="ATP-grasp fold, A domain"/>
    <property type="match status" value="1"/>
</dbReference>
<evidence type="ECO:0000256" key="4">
    <source>
        <dbReference type="ARBA" id="ARBA00022598"/>
    </source>
</evidence>
<comment type="subcellular location">
    <subcellularLocation>
        <location evidence="1 10">Cytoplasm</location>
    </subcellularLocation>
</comment>
<dbReference type="SUPFAM" id="SSF52440">
    <property type="entry name" value="PreATP-grasp domain"/>
    <property type="match status" value="1"/>
</dbReference>
<comment type="pathway">
    <text evidence="10">Cell wall biogenesis; peptidoglycan biosynthesis.</text>
</comment>
<evidence type="ECO:0000313" key="14">
    <source>
        <dbReference type="Proteomes" id="UP001555826"/>
    </source>
</evidence>
<dbReference type="RefSeq" id="WP_367639676.1">
    <property type="nucleotide sequence ID" value="NZ_JBFNQN010000012.1"/>
</dbReference>
<reference evidence="13 14" key="1">
    <citation type="submission" date="2024-07" db="EMBL/GenBank/DDBJ databases">
        <authorList>
            <person name="Thanompreechachai J."/>
            <person name="Duangmal K."/>
        </authorList>
    </citation>
    <scope>NUCLEOTIDE SEQUENCE [LARGE SCALE GENOMIC DNA]</scope>
    <source>
        <strain evidence="13 14">KCTC 19886</strain>
    </source>
</reference>
<evidence type="ECO:0000259" key="12">
    <source>
        <dbReference type="PROSITE" id="PS50975"/>
    </source>
</evidence>
<organism evidence="13 14">
    <name type="scientific">Kineococcus endophyticus</name>
    <dbReference type="NCBI Taxonomy" id="1181883"/>
    <lineage>
        <taxon>Bacteria</taxon>
        <taxon>Bacillati</taxon>
        <taxon>Actinomycetota</taxon>
        <taxon>Actinomycetes</taxon>
        <taxon>Kineosporiales</taxon>
        <taxon>Kineosporiaceae</taxon>
        <taxon>Kineococcus</taxon>
    </lineage>
</organism>
<keyword evidence="8 10" id="KW-0573">Peptidoglycan synthesis</keyword>
<dbReference type="PROSITE" id="PS50975">
    <property type="entry name" value="ATP_GRASP"/>
    <property type="match status" value="1"/>
</dbReference>
<dbReference type="InterPro" id="IPR013815">
    <property type="entry name" value="ATP_grasp_subdomain_1"/>
</dbReference>
<keyword evidence="14" id="KW-1185">Reference proteome</keyword>